<dbReference type="Proteomes" id="UP000006882">
    <property type="component" value="Chromosome G5"/>
</dbReference>
<evidence type="ECO:0000256" key="5">
    <source>
        <dbReference type="PROSITE-ProRule" id="PRU00723"/>
    </source>
</evidence>
<dbReference type="Pfam" id="PF00642">
    <property type="entry name" value="zf-CCCH"/>
    <property type="match status" value="1"/>
</dbReference>
<dbReference type="Gramene" id="ONI08138">
    <property type="protein sequence ID" value="ONI08138"/>
    <property type="gene ID" value="PRUPE_5G158900"/>
</dbReference>
<keyword evidence="4" id="KW-0238">DNA-binding</keyword>
<gene>
    <name evidence="7" type="ORF">PRUPE_5G158900</name>
</gene>
<dbReference type="PANTHER" id="PTHR12506">
    <property type="entry name" value="PROTEIN PHOSPHATASE RELATED"/>
    <property type="match status" value="1"/>
</dbReference>
<dbReference type="GO" id="GO:0008270">
    <property type="term" value="F:zinc ion binding"/>
    <property type="evidence" value="ECO:0007669"/>
    <property type="project" value="UniProtKB-KW"/>
</dbReference>
<dbReference type="SUPFAM" id="SSF90229">
    <property type="entry name" value="CCCH zinc finger"/>
    <property type="match status" value="1"/>
</dbReference>
<evidence type="ECO:0000256" key="4">
    <source>
        <dbReference type="ARBA" id="ARBA00023125"/>
    </source>
</evidence>
<organism evidence="7 8">
    <name type="scientific">Prunus persica</name>
    <name type="common">Peach</name>
    <name type="synonym">Amygdalus persica</name>
    <dbReference type="NCBI Taxonomy" id="3760"/>
    <lineage>
        <taxon>Eukaryota</taxon>
        <taxon>Viridiplantae</taxon>
        <taxon>Streptophyta</taxon>
        <taxon>Embryophyta</taxon>
        <taxon>Tracheophyta</taxon>
        <taxon>Spermatophyta</taxon>
        <taxon>Magnoliopsida</taxon>
        <taxon>eudicotyledons</taxon>
        <taxon>Gunneridae</taxon>
        <taxon>Pentapetalae</taxon>
        <taxon>rosids</taxon>
        <taxon>fabids</taxon>
        <taxon>Rosales</taxon>
        <taxon>Rosaceae</taxon>
        <taxon>Amygdaloideae</taxon>
        <taxon>Amygdaleae</taxon>
        <taxon>Prunus</taxon>
    </lineage>
</organism>
<evidence type="ECO:0000256" key="2">
    <source>
        <dbReference type="ARBA" id="ARBA00022771"/>
    </source>
</evidence>
<evidence type="ECO:0000256" key="1">
    <source>
        <dbReference type="ARBA" id="ARBA00022723"/>
    </source>
</evidence>
<dbReference type="PROSITE" id="PS50103">
    <property type="entry name" value="ZF_C3H1"/>
    <property type="match status" value="1"/>
</dbReference>
<dbReference type="Gene3D" id="4.10.1000.10">
    <property type="entry name" value="Zinc finger, CCCH-type"/>
    <property type="match status" value="1"/>
</dbReference>
<dbReference type="SMART" id="SM00356">
    <property type="entry name" value="ZnF_C3H1"/>
    <property type="match status" value="1"/>
</dbReference>
<evidence type="ECO:0000256" key="3">
    <source>
        <dbReference type="ARBA" id="ARBA00022833"/>
    </source>
</evidence>
<dbReference type="GO" id="GO:0003729">
    <property type="term" value="F:mRNA binding"/>
    <property type="evidence" value="ECO:0007669"/>
    <property type="project" value="UniProtKB-ARBA"/>
</dbReference>
<dbReference type="AlphaFoldDB" id="A0A251P981"/>
<proteinExistence type="predicted"/>
<dbReference type="eggNOG" id="KOG1677">
    <property type="taxonomic scope" value="Eukaryota"/>
</dbReference>
<reference evidence="7 8" key="1">
    <citation type="journal article" date="2013" name="Nat. Genet.">
        <title>The high-quality draft genome of peach (Prunus persica) identifies unique patterns of genetic diversity, domestication and genome evolution.</title>
        <authorList>
            <consortium name="International Peach Genome Initiative"/>
            <person name="Verde I."/>
            <person name="Abbott A.G."/>
            <person name="Scalabrin S."/>
            <person name="Jung S."/>
            <person name="Shu S."/>
            <person name="Marroni F."/>
            <person name="Zhebentyayeva T."/>
            <person name="Dettori M.T."/>
            <person name="Grimwood J."/>
            <person name="Cattonaro F."/>
            <person name="Zuccolo A."/>
            <person name="Rossini L."/>
            <person name="Jenkins J."/>
            <person name="Vendramin E."/>
            <person name="Meisel L.A."/>
            <person name="Decroocq V."/>
            <person name="Sosinski B."/>
            <person name="Prochnik S."/>
            <person name="Mitros T."/>
            <person name="Policriti A."/>
            <person name="Cipriani G."/>
            <person name="Dondini L."/>
            <person name="Ficklin S."/>
            <person name="Goodstein D.M."/>
            <person name="Xuan P."/>
            <person name="Del Fabbro C."/>
            <person name="Aramini V."/>
            <person name="Copetti D."/>
            <person name="Gonzalez S."/>
            <person name="Horner D.S."/>
            <person name="Falchi R."/>
            <person name="Lucas S."/>
            <person name="Mica E."/>
            <person name="Maldonado J."/>
            <person name="Lazzari B."/>
            <person name="Bielenberg D."/>
            <person name="Pirona R."/>
            <person name="Miculan M."/>
            <person name="Barakat A."/>
            <person name="Testolin R."/>
            <person name="Stella A."/>
            <person name="Tartarini S."/>
            <person name="Tonutti P."/>
            <person name="Arus P."/>
            <person name="Orellana A."/>
            <person name="Wells C."/>
            <person name="Main D."/>
            <person name="Vizzotto G."/>
            <person name="Silva H."/>
            <person name="Salamini F."/>
            <person name="Schmutz J."/>
            <person name="Morgante M."/>
            <person name="Rokhsar D.S."/>
        </authorList>
    </citation>
    <scope>NUCLEOTIDE SEQUENCE [LARGE SCALE GENOMIC DNA]</scope>
    <source>
        <strain evidence="8">cv. Nemared</strain>
    </source>
</reference>
<name>A0A251P981_PRUPE</name>
<feature type="domain" description="C3H1-type" evidence="6">
    <location>
        <begin position="34"/>
        <end position="62"/>
    </location>
</feature>
<keyword evidence="1 5" id="KW-0479">Metal-binding</keyword>
<dbReference type="PANTHER" id="PTHR12506:SF20">
    <property type="entry name" value="ZINC FINGER CCCH DOMAIN-CONTAINING PROTEIN 67"/>
    <property type="match status" value="1"/>
</dbReference>
<feature type="zinc finger region" description="C3H1-type" evidence="5">
    <location>
        <begin position="34"/>
        <end position="62"/>
    </location>
</feature>
<sequence length="72" mass="8333">MPARQPYLVNNSMTGTNVYKQYLQQQQAEEFPERPGQPVCSYFLRTGDCKFKSNCKYHHPKTQTAVFPSCTL</sequence>
<accession>A0A251P981</accession>
<keyword evidence="2 5" id="KW-0863">Zinc-finger</keyword>
<dbReference type="EMBL" id="CM007655">
    <property type="protein sequence ID" value="ONI08138.1"/>
    <property type="molecule type" value="Genomic_DNA"/>
</dbReference>
<evidence type="ECO:0000313" key="7">
    <source>
        <dbReference type="EMBL" id="ONI08138.1"/>
    </source>
</evidence>
<dbReference type="InterPro" id="IPR036855">
    <property type="entry name" value="Znf_CCCH_sf"/>
</dbReference>
<dbReference type="STRING" id="3760.A0A251P981"/>
<keyword evidence="8" id="KW-1185">Reference proteome</keyword>
<dbReference type="InterPro" id="IPR000571">
    <property type="entry name" value="Znf_CCCH"/>
</dbReference>
<dbReference type="GO" id="GO:0003677">
    <property type="term" value="F:DNA binding"/>
    <property type="evidence" value="ECO:0007669"/>
    <property type="project" value="UniProtKB-KW"/>
</dbReference>
<protein>
    <recommendedName>
        <fullName evidence="6">C3H1-type domain-containing protein</fullName>
    </recommendedName>
</protein>
<dbReference type="InterPro" id="IPR050974">
    <property type="entry name" value="Plant_ZF_CCCH"/>
</dbReference>
<evidence type="ECO:0000313" key="8">
    <source>
        <dbReference type="Proteomes" id="UP000006882"/>
    </source>
</evidence>
<keyword evidence="3 5" id="KW-0862">Zinc</keyword>
<evidence type="ECO:0000259" key="6">
    <source>
        <dbReference type="PROSITE" id="PS50103"/>
    </source>
</evidence>